<sequence>MNGEEYAYSNIPNDLKRENRWCLYKIIQREGKNTKLPIMPNEKPAKSNDTSTWHSYEDCKKALSQHIGDGLGFFLGDGYLGIDIDKVTEDMNAYFKDTNANSMTADFLRNISTYAEISPSGTGLHFIGKGNVPGERKRHKNLEIYDEGRFFTVTGNVIKDKDRSKVIEIESELKPLYEKYMPKPKVVSKENRKMPSITLYNADRDILEKLFDKGYFSYSGEDLRQIYNGNYQSYFNSQSEADFFMLQRLLYYTGNINEAISLMERSGLNREKWYKRRSGTNYLGYIAQKAFNGMGTFYDWDRENRYKRRNEHRNKTTTNYQKSDKEDKSDMKRYTQDELKYILGHLKGEFKTNTLKYEEYLKVSGKNYKYPYTHQLSICNVNKEATACAEYDYWKSIGRVVKRNEKGIPLLDSKTGKIKYVFDVSQTVSRNHNISEVKLWEYDNKKHIEVLDKLINHFKQKDAGLLFSLDEKLDTLANLYAKQYLYKITDELSDDFLKEHSKLDILAFLKESVKVSICARMGIEYTAYNNHFKVLSNNLKMNDLDKLLIYTSGISRGLLINIGNEISLMQRQEQMEKIHKKEQTKEDKERYNNFTENGIDENKIGIGGIENGRKSDTIRQGVYSRERDILSGNQGEPLRGNGRGIYDREDDRRRTSLNSENKDTEAGRREEFEKVQQSKTEIPQGEQGGLLRTDATGRDITRTSGQDRGSSDRFHNERKTEDERVLGLDRGTSKQRLSEIRSIDEKPRYGVRQNGNGTDHLGIENVNREDNRKEVEQTSFSFTQNAGQIGFQIPLKQNQIDSVLIYGGNEYNLRLDIIAEFSKGKTKEELADFLKNTFQGGNGFYLENDKVCAWYSEDGIHLSNDISSRENYTQILSWEDAASRIGHLLDEGKYATNVELIEAISNERAELAEKLWFLKGDLNDEVKDTYLSILNEKQRLGYPEKTEYLAKMLQDKDFRANLRTEYLTFSKEYQGNSDILRFHNHNINELLNRLNDLELPRKEFTTNLTDLPTIKSFITEDEIDTNLMRGSGVSEGKKRIYEFFGKNHTLKEQADFLKNEYGTGGSSHALSGARGSDEWHDAKGIKLTKKDCKDVFFNWNQVAKRIETLMKNDKYLTKEEQTLLQEEQENLHAIKKEDSNSKIYPKDDPHQLVTNEMLERVPQLYDQEEVDLADKEVHAAYIIPFKSNWTWYMTEYDKETGEAFGLVLGDEVEWGYFNVNELKELNAQRLILEDFPTTFRELKDTELKKQMTEEELQVAFNGELTFDNKREEEILILQDQEDISYEEAEKIYDSIQNNFNSTGRKIYGDVEKQEIKFKENIEEKPLNSKDYWIVEFNEGSNLIQTSYKGRIVNKELIDEIKELDKQIKLHNETVGVDEYGEITDEWEEYSKFYFDHIENGEVTEHLRVDIGDGNEVNGRDFQYLYDQVDKENIIENKQNVDTTIKNILEKESMQVFSNKEDYQKLFPYFEDFSYTDGSKLNEYNPFEYDKNSSDLVRLTFFKNTDGEYRVVYTNADSLTYSSTVDKFLGKIDVAIEGEKDIANLKYPKINSIKDISDILYETLKNDEDLQRTVLKAREILGNNTLADFSGVFQREYSRVMREVAERQGNLPDDMKSLDNVKKLRIELEHRYNEYLSELSKEKESVLETKDISDDNKIAVKVGYYYAVVDKEKVVDISLEQTGTKVYPSNNNFEGKVYPLYRGTTFEESQKVDKLFDEIATNMKETNLTDLNDLFYLNNQGLYEIDRDIVTEQKEGYDFDISSFGEQFPNYYEDIYVSNKNLKIDGAMQNVAYINKDNELNFSVNLPENEKNKVLEIRDKKEILSNLIEKDIAESRGYYFNPQSEEYTLKIQKIEDGTLKDIEHITDSIDFKKGYEAELILDFKNMELRQNLKYNGFVVNTNKAIKYDSYHTMLRNLPYLLDDNHRDVLLTGFINLEIERQKEQDLPKEPIYKEGMQVKYQGKEYVIAEIQDYNTYKTIKLDDNEGYLNGFITGSEILAFRNESELDLEIVSMGEKLQEQSLDNEDFILLDIEDYNKKGLSVTFQNKEYEITGNNFNPVGMSRLQLVSNTEKLVTEILYTQERPVTNLYVKKESLEDFKKLKDGNDEISKFEESSPLKEEDRAELLHHSLDVVNDQGTVIANQFIVDVDNQNRELTVYSEKNPNNYREFKLSFDYLNGLGKIDGDGNNLKLTKHQKETIDKKLESYDNWRANRGLEAKERETPTKEDIPILNDEYMGGIPPVNYKITKEDEILPPSERLRNNISAIKLLKEIEERPSYATKEEQDILSKYVGWGGLSDVFDETKEGQWKEAREFLKENLSSSEYEAARESTLTAFYTPNIVIDSIYKALSNMGYESGNILEPSMGTGRFLGNLPESMQGSRFYGVELDSISGRIASKLYPNANIQIKGFEETTFSNNLFDIAIGNVPFGEYKVADREYEKNNFLIHDYFFAKTLDKVRSGGVIAFVTSSGTMDKKSEDIRRYISERAEFLGAIRLPNNVFKGEAGTEVTSDIIFLKKRDKLLKIDEDWIKLTTDEKGLTYNKYFVDNPSQVLGSMKEISSRFGTALACIEDGNISLEEKLSSVIKNISGTYEKAELNEELETETIPADDSVKNFSYALIEDKIYFRENSIMQKVSLNKADTEKVKAYIDLEKSLRQVIKLQKEDYTDEEIKAAQVELNAIYDDFSKKYSLINARKNSNLFKEDANYSLMSSLERLDKKGNFIGKSDIFTKRTIRKAVAVEHTDKANDALILSISQKGRVDFDYMQNLTDKTRETLIEELRGEIFLNLDNFDPSDTTPFRSVINNGDFSRPYVTADEYLSGNIRDKIHIIDSYIKNIDYEISKNEEYLAKDSNLENENETENKPQEEIRKENEILKTELSYLGFQKQKLLEVMPKELEASDITVRMGATWVDEKYYKDFMFHLLETSNYNRWNIDIKYSNFTGEYRVEGKSVDRNNDLSNLTYGTSRVNAYKLIEDSLNLRDTKVFDTIVDTDGKKRSVLNDKETMLARSKQEIIKEEFKNWIFDDIDRRSDLVEKYNRMFNSIKLREYDGSNLTFEGMNPEIELRVHQKDAIARGLFGGNTLLAHEVGAGKTFEMIGIAMESKRLGMSTKSMFVVPNHIIEQFGREFNELYPGANILCATEKDFTPSKRKRFCSRIATGEYDAVIIGHSQFEKIPISKERQEYELQSQIDEILDFIDEYKRDRDQKFTVKQLEKTKKGLEAKLKKLNDDYKKDDVVTFEELGIDKLFVDEAHSFKNLYLFTKMRNVAGITTTDSQKSSDMLMKCRYMDEITNNKGIVFATGTPVSNSMAELYTMQRYLQYDELKNMHLQHFDSWASTFGETVTAIELNPEGTGYRSKTRFAKFYNLPELMNTVKQFMDIKTSDVLNLPVPNAQYETIKTKPTEEQKEILESFSERADKVRNKEVDPSVDNMLKITNDGKKMALDQRLINPLLPDDENSKVNACVSNVFSIWDKYRDKKSAQLIFCDMSTPSNEFNIYDDMKEKLIKMGVPENEIEFIHNAKNNKEKDAIFDRVRSGEIRVLLGSTQKMGAGTNAQDKLIAIHDLDVPWRPADLAQRAGRIVRQGNENTDVHIFRYVTENTFDAYLFQTLENKQKYISQIMTSKTPVRVAEDVDEATLNYAEIKALATGNPLIREKMDLDVEVSKLKMLESNFKSNLYKLEDKVVKFYPKEIERLEIKIENLKKDIEHVEPYKDTENQEQTINMVQGAFVGIEELNGKDMETGKEKLSKFTSLTLDGRKYTDKKLAGEFLINRIKSIKRSELGDKNEDTLIGQYRNFNLYAFYDSFASQYKFKLQGQESHYGEFGTDEIGNITRMDNVLDKLPERLEQTLGKLKDTKKQFEIAKLEVEKKFPQADLLKEKNLRLAEVNNLLDMGKSDGKENTDEVLLKEVKEEIINFINHEYDEENRVEDFDTLFPDLSNVGIAYTTTPDEKHEIQTNLDLINYKLNTYVDNTLIDSYSYVYDKEDASSQKELVQLKNEIAFWDFSELVSVNEEKLNEVLSLKIDDEGNFYDPLSKDMDLDGVADRYDADFRDSKVQSIGDLDKKEKSSVMDRLDYFKEKVGKGELQDENTDRKIECKEEVR</sequence>
<dbReference type="InterPro" id="IPR052933">
    <property type="entry name" value="DNA_Protect_Modify"/>
</dbReference>
<dbReference type="SMART" id="SM00487">
    <property type="entry name" value="DEXDc"/>
    <property type="match status" value="1"/>
</dbReference>
<dbReference type="Gene3D" id="3.40.50.300">
    <property type="entry name" value="P-loop containing nucleotide triphosphate hydrolases"/>
    <property type="match status" value="2"/>
</dbReference>
<feature type="compositionally biased region" description="Basic and acidic residues" evidence="1">
    <location>
        <begin position="645"/>
        <end position="676"/>
    </location>
</feature>
<organism evidence="3 4">
    <name type="scientific">Streptococcus anginosus subsp. whileyi CCUG 39159</name>
    <dbReference type="NCBI Taxonomy" id="1095729"/>
    <lineage>
        <taxon>Bacteria</taxon>
        <taxon>Bacillati</taxon>
        <taxon>Bacillota</taxon>
        <taxon>Bacilli</taxon>
        <taxon>Lactobacillales</taxon>
        <taxon>Streptococcaceae</taxon>
        <taxon>Streptococcus</taxon>
        <taxon>Streptococcus anginosus group</taxon>
    </lineage>
</organism>
<dbReference type="SUPFAM" id="SSF53335">
    <property type="entry name" value="S-adenosyl-L-methionine-dependent methyltransferases"/>
    <property type="match status" value="1"/>
</dbReference>
<dbReference type="Pfam" id="PF00176">
    <property type="entry name" value="SNF2-rel_dom"/>
    <property type="match status" value="1"/>
</dbReference>
<feature type="domain" description="Helicase C-terminal" evidence="2">
    <location>
        <begin position="3465"/>
        <end position="3631"/>
    </location>
</feature>
<gene>
    <name evidence="3" type="ORF">HMPREF1043_1697</name>
</gene>
<dbReference type="SUPFAM" id="SSF52540">
    <property type="entry name" value="P-loop containing nucleoside triphosphate hydrolases"/>
    <property type="match status" value="2"/>
</dbReference>
<protein>
    <submittedName>
        <fullName evidence="3">SNF2 family N-terminal domain protein</fullName>
    </submittedName>
</protein>
<evidence type="ECO:0000313" key="4">
    <source>
        <dbReference type="Proteomes" id="UP000003245"/>
    </source>
</evidence>
<dbReference type="InterPro" id="IPR054468">
    <property type="entry name" value="NrSPol-like_HBD"/>
</dbReference>
<dbReference type="Proteomes" id="UP000003245">
    <property type="component" value="Unassembled WGS sequence"/>
</dbReference>
<dbReference type="PANTHER" id="PTHR41313:SF1">
    <property type="entry name" value="DNA METHYLASE ADENINE-SPECIFIC DOMAIN-CONTAINING PROTEIN"/>
    <property type="match status" value="1"/>
</dbReference>
<dbReference type="InterPro" id="IPR027417">
    <property type="entry name" value="P-loop_NTPase"/>
</dbReference>
<feature type="region of interest" description="Disordered" evidence="1">
    <location>
        <begin position="748"/>
        <end position="772"/>
    </location>
</feature>
<evidence type="ECO:0000256" key="1">
    <source>
        <dbReference type="SAM" id="MobiDB-lite"/>
    </source>
</evidence>
<name>I0S933_STRAP</name>
<comment type="caution">
    <text evidence="3">The sequence shown here is derived from an EMBL/GenBank/DDBJ whole genome shotgun (WGS) entry which is preliminary data.</text>
</comment>
<keyword evidence="4" id="KW-1185">Reference proteome</keyword>
<proteinExistence type="predicted"/>
<dbReference type="InterPro" id="IPR029063">
    <property type="entry name" value="SAM-dependent_MTases_sf"/>
</dbReference>
<dbReference type="InterPro" id="IPR001650">
    <property type="entry name" value="Helicase_C-like"/>
</dbReference>
<dbReference type="InterPro" id="IPR014001">
    <property type="entry name" value="Helicase_ATP-bd"/>
</dbReference>
<dbReference type="GO" id="GO:0005524">
    <property type="term" value="F:ATP binding"/>
    <property type="evidence" value="ECO:0007669"/>
    <property type="project" value="InterPro"/>
</dbReference>
<dbReference type="PANTHER" id="PTHR41313">
    <property type="entry name" value="ADENINE-SPECIFIC METHYLTRANSFERASE"/>
    <property type="match status" value="1"/>
</dbReference>
<dbReference type="SMART" id="SM00490">
    <property type="entry name" value="HELICc"/>
    <property type="match status" value="1"/>
</dbReference>
<accession>I0S933</accession>
<evidence type="ECO:0000313" key="3">
    <source>
        <dbReference type="EMBL" id="EID19886.1"/>
    </source>
</evidence>
<evidence type="ECO:0000259" key="2">
    <source>
        <dbReference type="PROSITE" id="PS51194"/>
    </source>
</evidence>
<dbReference type="EMBL" id="AICP01000060">
    <property type="protein sequence ID" value="EID19886.1"/>
    <property type="molecule type" value="Genomic_DNA"/>
</dbReference>
<dbReference type="Gene3D" id="3.40.50.150">
    <property type="entry name" value="Vaccinia Virus protein VP39"/>
    <property type="match status" value="1"/>
</dbReference>
<dbReference type="Pfam" id="PF00271">
    <property type="entry name" value="Helicase_C"/>
    <property type="match status" value="1"/>
</dbReference>
<dbReference type="PATRIC" id="fig|1095729.3.peg.1943"/>
<reference evidence="3 4" key="1">
    <citation type="submission" date="2012-01" db="EMBL/GenBank/DDBJ databases">
        <authorList>
            <person name="Harkins D.M."/>
            <person name="Madupu R."/>
            <person name="Durkin A.S."/>
            <person name="Torralba M."/>
            <person name="Methe B."/>
            <person name="Sutton G.G."/>
            <person name="Nelson K.E."/>
        </authorList>
    </citation>
    <scope>NUCLEOTIDE SEQUENCE [LARGE SCALE GENOMIC DNA]</scope>
    <source>
        <strain evidence="3 4">CCUG 39159</strain>
    </source>
</reference>
<feature type="compositionally biased region" description="Basic and acidic residues" evidence="1">
    <location>
        <begin position="709"/>
        <end position="724"/>
    </location>
</feature>
<dbReference type="PROSITE" id="PS51194">
    <property type="entry name" value="HELICASE_CTER"/>
    <property type="match status" value="1"/>
</dbReference>
<feature type="region of interest" description="Disordered" evidence="1">
    <location>
        <begin position="309"/>
        <end position="329"/>
    </location>
</feature>
<dbReference type="InterPro" id="IPR000330">
    <property type="entry name" value="SNF2_N"/>
</dbReference>
<dbReference type="PRINTS" id="PR00507">
    <property type="entry name" value="N12N6MTFRASE"/>
</dbReference>
<feature type="region of interest" description="Disordered" evidence="1">
    <location>
        <begin position="623"/>
        <end position="724"/>
    </location>
</feature>
<dbReference type="Pfam" id="PF22763">
    <property type="entry name" value="NrS1-1_pol-like_HBD"/>
    <property type="match status" value="1"/>
</dbReference>